<proteinExistence type="predicted"/>
<dbReference type="EMBL" id="JBHMDO010000015">
    <property type="protein sequence ID" value="MFB9325657.1"/>
    <property type="molecule type" value="Genomic_DNA"/>
</dbReference>
<comment type="caution">
    <text evidence="1">The sequence shown here is derived from an EMBL/GenBank/DDBJ whole genome shotgun (WGS) entry which is preliminary data.</text>
</comment>
<dbReference type="RefSeq" id="WP_377491935.1">
    <property type="nucleotide sequence ID" value="NZ_JBHMDO010000015.1"/>
</dbReference>
<gene>
    <name evidence="1" type="ORF">ACFFSY_06940</name>
</gene>
<accession>A0ABV5KNG2</accession>
<evidence type="ECO:0000313" key="1">
    <source>
        <dbReference type="EMBL" id="MFB9325657.1"/>
    </source>
</evidence>
<name>A0ABV5KNG2_9BACL</name>
<evidence type="ECO:0000313" key="2">
    <source>
        <dbReference type="Proteomes" id="UP001589747"/>
    </source>
</evidence>
<dbReference type="Proteomes" id="UP001589747">
    <property type="component" value="Unassembled WGS sequence"/>
</dbReference>
<organism evidence="1 2">
    <name type="scientific">Paenibacillus aurantiacus</name>
    <dbReference type="NCBI Taxonomy" id="1936118"/>
    <lineage>
        <taxon>Bacteria</taxon>
        <taxon>Bacillati</taxon>
        <taxon>Bacillota</taxon>
        <taxon>Bacilli</taxon>
        <taxon>Bacillales</taxon>
        <taxon>Paenibacillaceae</taxon>
        <taxon>Paenibacillus</taxon>
    </lineage>
</organism>
<sequence>MVGEFATQITGAGMWGRLSGRAMARRTGCERLDKRIAERPERRA</sequence>
<protein>
    <submittedName>
        <fullName evidence="1">Uncharacterized protein</fullName>
    </submittedName>
</protein>
<reference evidence="1 2" key="1">
    <citation type="submission" date="2024-09" db="EMBL/GenBank/DDBJ databases">
        <authorList>
            <person name="Sun Q."/>
            <person name="Mori K."/>
        </authorList>
    </citation>
    <scope>NUCLEOTIDE SEQUENCE [LARGE SCALE GENOMIC DNA]</scope>
    <source>
        <strain evidence="1 2">TISTR 2452</strain>
    </source>
</reference>
<keyword evidence="2" id="KW-1185">Reference proteome</keyword>